<dbReference type="AlphaFoldDB" id="A0A3A8J9V4"/>
<dbReference type="Pfam" id="PF01047">
    <property type="entry name" value="MarR"/>
    <property type="match status" value="1"/>
</dbReference>
<keyword evidence="2" id="KW-0238">DNA-binding</keyword>
<dbReference type="InterPro" id="IPR039422">
    <property type="entry name" value="MarR/SlyA-like"/>
</dbReference>
<dbReference type="SUPFAM" id="SSF46785">
    <property type="entry name" value="Winged helix' DNA-binding domain"/>
    <property type="match status" value="1"/>
</dbReference>
<dbReference type="InterPro" id="IPR000835">
    <property type="entry name" value="HTH_MarR-typ"/>
</dbReference>
<dbReference type="EMBL" id="RAVZ01000100">
    <property type="protein sequence ID" value="RKG87261.1"/>
    <property type="molecule type" value="Genomic_DNA"/>
</dbReference>
<evidence type="ECO:0000313" key="6">
    <source>
        <dbReference type="Proteomes" id="UP000268094"/>
    </source>
</evidence>
<evidence type="ECO:0000313" key="5">
    <source>
        <dbReference type="EMBL" id="RKG87261.1"/>
    </source>
</evidence>
<dbReference type="Proteomes" id="UP000268094">
    <property type="component" value="Unassembled WGS sequence"/>
</dbReference>
<keyword evidence="1" id="KW-0805">Transcription regulation</keyword>
<dbReference type="OrthoDB" id="5521015at2"/>
<reference evidence="6" key="1">
    <citation type="submission" date="2018-09" db="EMBL/GenBank/DDBJ databases">
        <authorList>
            <person name="Livingstone P.G."/>
            <person name="Whitworth D.E."/>
        </authorList>
    </citation>
    <scope>NUCLEOTIDE SEQUENCE [LARGE SCALE GENOMIC DNA]</scope>
    <source>
        <strain evidence="6">CA054A</strain>
    </source>
</reference>
<dbReference type="Gene3D" id="1.10.10.10">
    <property type="entry name" value="Winged helix-like DNA-binding domain superfamily/Winged helix DNA-binding domain"/>
    <property type="match status" value="1"/>
</dbReference>
<organism evidence="5 6">
    <name type="scientific">Corallococcus terminator</name>
    <dbReference type="NCBI Taxonomy" id="2316733"/>
    <lineage>
        <taxon>Bacteria</taxon>
        <taxon>Pseudomonadati</taxon>
        <taxon>Myxococcota</taxon>
        <taxon>Myxococcia</taxon>
        <taxon>Myxococcales</taxon>
        <taxon>Cystobacterineae</taxon>
        <taxon>Myxococcaceae</taxon>
        <taxon>Corallococcus</taxon>
    </lineage>
</organism>
<dbReference type="PRINTS" id="PR00598">
    <property type="entry name" value="HTHMARR"/>
</dbReference>
<evidence type="ECO:0000256" key="1">
    <source>
        <dbReference type="ARBA" id="ARBA00023015"/>
    </source>
</evidence>
<dbReference type="PROSITE" id="PS50995">
    <property type="entry name" value="HTH_MARR_2"/>
    <property type="match status" value="1"/>
</dbReference>
<dbReference type="GO" id="GO:0006950">
    <property type="term" value="P:response to stress"/>
    <property type="evidence" value="ECO:0007669"/>
    <property type="project" value="TreeGrafter"/>
</dbReference>
<dbReference type="GO" id="GO:0003700">
    <property type="term" value="F:DNA-binding transcription factor activity"/>
    <property type="evidence" value="ECO:0007669"/>
    <property type="project" value="InterPro"/>
</dbReference>
<protein>
    <submittedName>
        <fullName evidence="5">MarR family transcriptional regulator</fullName>
    </submittedName>
</protein>
<name>A0A3A8J9V4_9BACT</name>
<evidence type="ECO:0000256" key="2">
    <source>
        <dbReference type="ARBA" id="ARBA00023125"/>
    </source>
</evidence>
<feature type="domain" description="HTH marR-type" evidence="4">
    <location>
        <begin position="24"/>
        <end position="160"/>
    </location>
</feature>
<dbReference type="InterPro" id="IPR036388">
    <property type="entry name" value="WH-like_DNA-bd_sf"/>
</dbReference>
<evidence type="ECO:0000259" key="4">
    <source>
        <dbReference type="PROSITE" id="PS50995"/>
    </source>
</evidence>
<dbReference type="PANTHER" id="PTHR33164:SF43">
    <property type="entry name" value="HTH-TYPE TRANSCRIPTIONAL REPRESSOR YETL"/>
    <property type="match status" value="1"/>
</dbReference>
<dbReference type="PANTHER" id="PTHR33164">
    <property type="entry name" value="TRANSCRIPTIONAL REGULATOR, MARR FAMILY"/>
    <property type="match status" value="1"/>
</dbReference>
<dbReference type="SMART" id="SM00347">
    <property type="entry name" value="HTH_MARR"/>
    <property type="match status" value="1"/>
</dbReference>
<dbReference type="GO" id="GO:0003677">
    <property type="term" value="F:DNA binding"/>
    <property type="evidence" value="ECO:0007669"/>
    <property type="project" value="UniProtKB-KW"/>
</dbReference>
<keyword evidence="3" id="KW-0804">Transcription</keyword>
<gene>
    <name evidence="5" type="ORF">D7V88_16280</name>
</gene>
<dbReference type="InterPro" id="IPR023187">
    <property type="entry name" value="Tscrpt_reg_MarR-type_CS"/>
</dbReference>
<keyword evidence="6" id="KW-1185">Reference proteome</keyword>
<comment type="caution">
    <text evidence="5">The sequence shown here is derived from an EMBL/GenBank/DDBJ whole genome shotgun (WGS) entry which is preliminary data.</text>
</comment>
<proteinExistence type="predicted"/>
<evidence type="ECO:0000256" key="3">
    <source>
        <dbReference type="ARBA" id="ARBA00023163"/>
    </source>
</evidence>
<dbReference type="InterPro" id="IPR036390">
    <property type="entry name" value="WH_DNA-bd_sf"/>
</dbReference>
<dbReference type="PROSITE" id="PS01117">
    <property type="entry name" value="HTH_MARR_1"/>
    <property type="match status" value="1"/>
</dbReference>
<accession>A0A3A8J9V4</accession>
<sequence length="168" mass="18746">MKLVPRYERLQLQVHRFPSLDPSAIETCIAMLRLSNELTGAYEAHFSRHGLSQGRFVVLVQLFLAEDAGGTLSPAEIAELASCSRATMTGLLDTLEKDGLVSRVDHPEDRRMYSVHLTERGRDLMQGMLPDHYRRTAALMAHLSHDERDTLRALLAKVSAGVPALRDP</sequence>